<gene>
    <name evidence="15" type="ORF">SARC_07539</name>
</gene>
<evidence type="ECO:0000256" key="1">
    <source>
        <dbReference type="ARBA" id="ARBA00001933"/>
    </source>
</evidence>
<keyword evidence="8" id="KW-0012">Acyltransferase</keyword>
<evidence type="ECO:0000256" key="11">
    <source>
        <dbReference type="ARBA" id="ARBA00032773"/>
    </source>
</evidence>
<dbReference type="InterPro" id="IPR004839">
    <property type="entry name" value="Aminotransferase_I/II_large"/>
</dbReference>
<dbReference type="PANTHER" id="PTHR13693">
    <property type="entry name" value="CLASS II AMINOTRANSFERASE/8-AMINO-7-OXONONANOATE SYNTHASE"/>
    <property type="match status" value="1"/>
</dbReference>
<dbReference type="InterPro" id="IPR010961">
    <property type="entry name" value="4pyrrol_synth_NH2levulA_synth"/>
</dbReference>
<dbReference type="NCBIfam" id="TIGR01821">
    <property type="entry name" value="5aminolev_synth"/>
    <property type="match status" value="1"/>
</dbReference>
<dbReference type="PANTHER" id="PTHR13693:SF102">
    <property type="entry name" value="2-AMINO-3-KETOBUTYRATE COENZYME A LIGASE, MITOCHONDRIAL"/>
    <property type="match status" value="1"/>
</dbReference>
<evidence type="ECO:0000313" key="15">
    <source>
        <dbReference type="EMBL" id="KNC80096.1"/>
    </source>
</evidence>
<dbReference type="UniPathway" id="UPA00251">
    <property type="reaction ID" value="UER00375"/>
</dbReference>
<dbReference type="Pfam" id="PF00155">
    <property type="entry name" value="Aminotran_1_2"/>
    <property type="match status" value="1"/>
</dbReference>
<keyword evidence="5" id="KW-0808">Transferase</keyword>
<dbReference type="STRING" id="667725.A0A0L0FU77"/>
<keyword evidence="6 13" id="KW-0663">Pyridoxal phosphate</keyword>
<evidence type="ECO:0000256" key="8">
    <source>
        <dbReference type="ARBA" id="ARBA00023315"/>
    </source>
</evidence>
<feature type="domain" description="Aminotransferase class I/classII large" evidence="14">
    <location>
        <begin position="74"/>
        <end position="419"/>
    </location>
</feature>
<protein>
    <recommendedName>
        <fullName evidence="4">5-aminolevulinate synthase</fullName>
        <ecNumber evidence="4">2.3.1.37</ecNumber>
    </recommendedName>
    <alternativeName>
        <fullName evidence="9">5-aminolevulinic acid synthase</fullName>
    </alternativeName>
    <alternativeName>
        <fullName evidence="10">Delta-ALA synthase</fullName>
    </alternativeName>
    <alternativeName>
        <fullName evidence="11">Delta-aminolevulinate synthase</fullName>
    </alternativeName>
</protein>
<organism evidence="15 16">
    <name type="scientific">Sphaeroforma arctica JP610</name>
    <dbReference type="NCBI Taxonomy" id="667725"/>
    <lineage>
        <taxon>Eukaryota</taxon>
        <taxon>Ichthyosporea</taxon>
        <taxon>Ichthyophonida</taxon>
        <taxon>Sphaeroforma</taxon>
    </lineage>
</organism>
<comment type="pathway">
    <text evidence="2">Porphyrin-containing compound metabolism; protoporphyrin-IX biosynthesis; 5-aminolevulinate from glycine: step 1/1.</text>
</comment>
<evidence type="ECO:0000256" key="10">
    <source>
        <dbReference type="ARBA" id="ARBA00031945"/>
    </source>
</evidence>
<comment type="similarity">
    <text evidence="3 13">Belongs to the class-II pyridoxal-phosphate-dependent aminotransferase family.</text>
</comment>
<proteinExistence type="inferred from homology"/>
<dbReference type="FunFam" id="3.40.640.10:FF:000006">
    <property type="entry name" value="5-aminolevulinate synthase, mitochondrial"/>
    <property type="match status" value="1"/>
</dbReference>
<name>A0A0L0FU77_9EUKA</name>
<comment type="cofactor">
    <cofactor evidence="1 13">
        <name>pyridoxal 5'-phosphate</name>
        <dbReference type="ChEBI" id="CHEBI:597326"/>
    </cofactor>
</comment>
<dbReference type="EC" id="2.3.1.37" evidence="4"/>
<dbReference type="eggNOG" id="KOG1360">
    <property type="taxonomic scope" value="Eukaryota"/>
</dbReference>
<dbReference type="InterPro" id="IPR015422">
    <property type="entry name" value="PyrdxlP-dep_Trfase_small"/>
</dbReference>
<dbReference type="Proteomes" id="UP000054560">
    <property type="component" value="Unassembled WGS sequence"/>
</dbReference>
<sequence>MSLRRIGRATSSLTPKSVGPWLLCADVLPTSFDYEGFFEQKISQKRTDNSYRVFNDINRLAERFPKARGGGHADITVWCANDYLGMSRHPLVIDTMRRVLSLHGAGSGGTRNISGNTRFHRELEAELADLHRKDAALVFTSCYVANDTTLQTLAKLLPNCIILSDKQNHASLIAGIQNSRADKVVFNHNDTNDLEQKLAALDPLRPKIVVFESVYSMSGVIAPVDEICTIARKYGALTFIDEVHAVGMYGDRGAGVGEQLGNHVMDKFDIVAGTLGKAYGVIGGYIAGSTGLVDTVRSYGSGFIFTTSLPPAVASGARVSVKHLKTSQVERTSQRRHVRELKTRLHKLGIPIAENTGHIVPILVGDAKICRAISDTLLQKHNIYVQSINYPTVPVRQERLRVTPTPAHTPDLLDTFSDALLDVWNLCGKN</sequence>
<dbReference type="PROSITE" id="PS00599">
    <property type="entry name" value="AA_TRANSFER_CLASS_2"/>
    <property type="match status" value="1"/>
</dbReference>
<dbReference type="InterPro" id="IPR015424">
    <property type="entry name" value="PyrdxlP-dep_Trfase"/>
</dbReference>
<dbReference type="InterPro" id="IPR001917">
    <property type="entry name" value="Aminotrans_II_pyridoxalP_BS"/>
</dbReference>
<dbReference type="GO" id="GO:0003870">
    <property type="term" value="F:5-aminolevulinate synthase activity"/>
    <property type="evidence" value="ECO:0007669"/>
    <property type="project" value="UniProtKB-EC"/>
</dbReference>
<evidence type="ECO:0000256" key="6">
    <source>
        <dbReference type="ARBA" id="ARBA00022898"/>
    </source>
</evidence>
<evidence type="ECO:0000259" key="14">
    <source>
        <dbReference type="Pfam" id="PF00155"/>
    </source>
</evidence>
<evidence type="ECO:0000256" key="5">
    <source>
        <dbReference type="ARBA" id="ARBA00022679"/>
    </source>
</evidence>
<keyword evidence="16" id="KW-1185">Reference proteome</keyword>
<dbReference type="Gene3D" id="3.40.640.10">
    <property type="entry name" value="Type I PLP-dependent aspartate aminotransferase-like (Major domain)"/>
    <property type="match status" value="1"/>
</dbReference>
<comment type="catalytic activity">
    <reaction evidence="12">
        <text>succinyl-CoA + glycine + H(+) = 5-aminolevulinate + CO2 + CoA</text>
        <dbReference type="Rhea" id="RHEA:12921"/>
        <dbReference type="ChEBI" id="CHEBI:15378"/>
        <dbReference type="ChEBI" id="CHEBI:16526"/>
        <dbReference type="ChEBI" id="CHEBI:57287"/>
        <dbReference type="ChEBI" id="CHEBI:57292"/>
        <dbReference type="ChEBI" id="CHEBI:57305"/>
        <dbReference type="ChEBI" id="CHEBI:356416"/>
        <dbReference type="EC" id="2.3.1.37"/>
    </reaction>
</comment>
<evidence type="ECO:0000313" key="16">
    <source>
        <dbReference type="Proteomes" id="UP000054560"/>
    </source>
</evidence>
<dbReference type="CDD" id="cd06454">
    <property type="entry name" value="KBL_like"/>
    <property type="match status" value="1"/>
</dbReference>
<dbReference type="AlphaFoldDB" id="A0A0L0FU77"/>
<dbReference type="RefSeq" id="XP_014153998.1">
    <property type="nucleotide sequence ID" value="XM_014298523.1"/>
</dbReference>
<dbReference type="Gene3D" id="3.90.1150.10">
    <property type="entry name" value="Aspartate Aminotransferase, domain 1"/>
    <property type="match status" value="1"/>
</dbReference>
<dbReference type="SUPFAM" id="SSF53383">
    <property type="entry name" value="PLP-dependent transferases"/>
    <property type="match status" value="1"/>
</dbReference>
<evidence type="ECO:0000256" key="13">
    <source>
        <dbReference type="RuleBase" id="RU003693"/>
    </source>
</evidence>
<evidence type="ECO:0000256" key="2">
    <source>
        <dbReference type="ARBA" id="ARBA00005029"/>
    </source>
</evidence>
<dbReference type="GO" id="GO:0006782">
    <property type="term" value="P:protoporphyrinogen IX biosynthetic process"/>
    <property type="evidence" value="ECO:0007669"/>
    <property type="project" value="UniProtKB-UniPathway"/>
</dbReference>
<dbReference type="GeneID" id="25908043"/>
<dbReference type="InterPro" id="IPR050087">
    <property type="entry name" value="AON_synthase_class-II"/>
</dbReference>
<accession>A0A0L0FU77</accession>
<evidence type="ECO:0000256" key="12">
    <source>
        <dbReference type="ARBA" id="ARBA00047654"/>
    </source>
</evidence>
<evidence type="ECO:0000256" key="4">
    <source>
        <dbReference type="ARBA" id="ARBA00013257"/>
    </source>
</evidence>
<evidence type="ECO:0000256" key="9">
    <source>
        <dbReference type="ARBA" id="ARBA00031691"/>
    </source>
</evidence>
<dbReference type="OrthoDB" id="10263824at2759"/>
<dbReference type="GO" id="GO:0005739">
    <property type="term" value="C:mitochondrion"/>
    <property type="evidence" value="ECO:0007669"/>
    <property type="project" value="TreeGrafter"/>
</dbReference>
<evidence type="ECO:0000256" key="7">
    <source>
        <dbReference type="ARBA" id="ARBA00023133"/>
    </source>
</evidence>
<reference evidence="15 16" key="1">
    <citation type="submission" date="2011-02" db="EMBL/GenBank/DDBJ databases">
        <title>The Genome Sequence of Sphaeroforma arctica JP610.</title>
        <authorList>
            <consortium name="The Broad Institute Genome Sequencing Platform"/>
            <person name="Russ C."/>
            <person name="Cuomo C."/>
            <person name="Young S.K."/>
            <person name="Zeng Q."/>
            <person name="Gargeya S."/>
            <person name="Alvarado L."/>
            <person name="Berlin A."/>
            <person name="Chapman S.B."/>
            <person name="Chen Z."/>
            <person name="Freedman E."/>
            <person name="Gellesch M."/>
            <person name="Goldberg J."/>
            <person name="Griggs A."/>
            <person name="Gujja S."/>
            <person name="Heilman E."/>
            <person name="Heiman D."/>
            <person name="Howarth C."/>
            <person name="Mehta T."/>
            <person name="Neiman D."/>
            <person name="Pearson M."/>
            <person name="Roberts A."/>
            <person name="Saif S."/>
            <person name="Shea T."/>
            <person name="Shenoy N."/>
            <person name="Sisk P."/>
            <person name="Stolte C."/>
            <person name="Sykes S."/>
            <person name="White J."/>
            <person name="Yandava C."/>
            <person name="Burger G."/>
            <person name="Gray M.W."/>
            <person name="Holland P.W.H."/>
            <person name="King N."/>
            <person name="Lang F.B.F."/>
            <person name="Roger A.J."/>
            <person name="Ruiz-Trillo I."/>
            <person name="Haas B."/>
            <person name="Nusbaum C."/>
            <person name="Birren B."/>
        </authorList>
    </citation>
    <scope>NUCLEOTIDE SEQUENCE [LARGE SCALE GENOMIC DNA]</scope>
    <source>
        <strain evidence="15 16">JP610</strain>
    </source>
</reference>
<evidence type="ECO:0000256" key="3">
    <source>
        <dbReference type="ARBA" id="ARBA00008392"/>
    </source>
</evidence>
<keyword evidence="7" id="KW-0350">Heme biosynthesis</keyword>
<dbReference type="GO" id="GO:0030170">
    <property type="term" value="F:pyridoxal phosphate binding"/>
    <property type="evidence" value="ECO:0007669"/>
    <property type="project" value="InterPro"/>
</dbReference>
<dbReference type="EMBL" id="KQ242201">
    <property type="protein sequence ID" value="KNC80096.1"/>
    <property type="molecule type" value="Genomic_DNA"/>
</dbReference>
<dbReference type="InterPro" id="IPR015421">
    <property type="entry name" value="PyrdxlP-dep_Trfase_major"/>
</dbReference>